<proteinExistence type="predicted"/>
<evidence type="ECO:0000313" key="1">
    <source>
        <dbReference type="EMBL" id="CAL5140196.1"/>
    </source>
</evidence>
<name>A0AAV2TVH4_CALDB</name>
<reference evidence="1" key="1">
    <citation type="submission" date="2024-06" db="EMBL/GenBank/DDBJ databases">
        <authorList>
            <person name="Liu X."/>
            <person name="Lenzi L."/>
            <person name="Haldenby T S."/>
            <person name="Uol C."/>
        </authorList>
    </citation>
    <scope>NUCLEOTIDE SEQUENCE</scope>
</reference>
<dbReference type="Gene3D" id="3.30.70.100">
    <property type="match status" value="1"/>
</dbReference>
<accession>A0AAV2TVH4</accession>
<dbReference type="AlphaFoldDB" id="A0AAV2TVH4"/>
<organism evidence="1 2">
    <name type="scientific">Calicophoron daubneyi</name>
    <name type="common">Rumen fluke</name>
    <name type="synonym">Paramphistomum daubneyi</name>
    <dbReference type="NCBI Taxonomy" id="300641"/>
    <lineage>
        <taxon>Eukaryota</taxon>
        <taxon>Metazoa</taxon>
        <taxon>Spiralia</taxon>
        <taxon>Lophotrochozoa</taxon>
        <taxon>Platyhelminthes</taxon>
        <taxon>Trematoda</taxon>
        <taxon>Digenea</taxon>
        <taxon>Plagiorchiida</taxon>
        <taxon>Pronocephalata</taxon>
        <taxon>Paramphistomoidea</taxon>
        <taxon>Paramphistomidae</taxon>
        <taxon>Calicophoron</taxon>
    </lineage>
</organism>
<comment type="caution">
    <text evidence="1">The sequence shown here is derived from an EMBL/GenBank/DDBJ whole genome shotgun (WGS) entry which is preliminary data.</text>
</comment>
<protein>
    <submittedName>
        <fullName evidence="1">Uncharacterized protein</fullName>
    </submittedName>
</protein>
<dbReference type="EMBL" id="CAXLJL010000711">
    <property type="protein sequence ID" value="CAL5140196.1"/>
    <property type="molecule type" value="Genomic_DNA"/>
</dbReference>
<dbReference type="Proteomes" id="UP001497525">
    <property type="component" value="Unassembled WGS sequence"/>
</dbReference>
<gene>
    <name evidence="1" type="ORF">CDAUBV1_LOCUS15371</name>
</gene>
<sequence>MTSGDTGESQKVLVVFMFDGQLGQLFRNRCIVQKNVINNYGNGKPLGYAEEMLILDGFWRQNLVMGLIQFDSDAAASKWIQSDPQFRQMDWLDDHDVWLVPMKTDFSGSPSTYQCIEFGLFKTSDPAAFEDQYLEKWKEAVTQAHAIPCICSTSKVKIWRGLHDVDYITITQWPNECIADTWYKSEEAAQIKALRSSIASGSILAARMKYI</sequence>
<evidence type="ECO:0000313" key="2">
    <source>
        <dbReference type="Proteomes" id="UP001497525"/>
    </source>
</evidence>